<accession>A0A225VSZ7</accession>
<reference evidence="12" key="1">
    <citation type="submission" date="2017-03" db="EMBL/GenBank/DDBJ databases">
        <title>Phytopthora megakarya and P. palmivora, two closely related causual agents of cacao black pod achieved similar genome size and gene model numbers by different mechanisms.</title>
        <authorList>
            <person name="Ali S."/>
            <person name="Shao J."/>
            <person name="Larry D.J."/>
            <person name="Kronmiller B."/>
            <person name="Shen D."/>
            <person name="Strem M.D."/>
            <person name="Melnick R.L."/>
            <person name="Guiltinan M.J."/>
            <person name="Tyler B.M."/>
            <person name="Meinhardt L.W."/>
            <person name="Bailey B.A."/>
        </authorList>
    </citation>
    <scope>NUCLEOTIDE SEQUENCE [LARGE SCALE GENOMIC DNA]</scope>
    <source>
        <strain evidence="12">zdho120</strain>
    </source>
</reference>
<dbReference type="Gene3D" id="3.30.70.270">
    <property type="match status" value="1"/>
</dbReference>
<keyword evidence="12" id="KW-1185">Reference proteome</keyword>
<evidence type="ECO:0000256" key="9">
    <source>
        <dbReference type="SAM" id="MobiDB-lite"/>
    </source>
</evidence>
<evidence type="ECO:0000256" key="5">
    <source>
        <dbReference type="ARBA" id="ARBA00022750"/>
    </source>
</evidence>
<proteinExistence type="predicted"/>
<keyword evidence="5" id="KW-0064">Aspartyl protease</keyword>
<feature type="region of interest" description="Disordered" evidence="9">
    <location>
        <begin position="257"/>
        <end position="298"/>
    </location>
</feature>
<dbReference type="PANTHER" id="PTHR33064">
    <property type="entry name" value="POL PROTEIN"/>
    <property type="match status" value="1"/>
</dbReference>
<dbReference type="InterPro" id="IPR051320">
    <property type="entry name" value="Viral_Replic_Matur_Polypro"/>
</dbReference>
<evidence type="ECO:0000313" key="11">
    <source>
        <dbReference type="EMBL" id="OWZ08563.1"/>
    </source>
</evidence>
<evidence type="ECO:0000256" key="3">
    <source>
        <dbReference type="ARBA" id="ARBA00022695"/>
    </source>
</evidence>
<sequence>MDITWDSDQDYDEFPATTDDVRIEDIQLCGSNNQTPEEIDRLRQRIWKFRHLLIGKGNALPPAARGVVCDIDAGGVRPIVLKCRALRIQFRVKLAALIKGLLLTQLMVYLMPLINDVPEDLVSTLWHCSLDMASGFWVVKMTDWARLISDFVNPIWTFRYRFTWIPKMAGDLEHLDVFENLRIRVNPKDLSALTDLEFPGSLRAMQSFLGCLNYYSRFIEEHAIYASVLYELREIDYAAMRKGMNRSRIQLALASESPDPDMLTKDSASPRHSYPDPRSPDPELSEQNPNLVAQDPMHDCGKVSNPEKDILADLDPRWIHGYRSFKVLKEKIAKTPILALRFGSTSCVMFASRTLKFNELNYGIAEKEVLALLRILDLNYNTLVGRPIRVLTRYSTLASLLRSNALQGRLSQWVAQRSPWILEMVKCNKGEDEVLSTLAARIPP</sequence>
<dbReference type="Proteomes" id="UP000198211">
    <property type="component" value="Unassembled WGS sequence"/>
</dbReference>
<evidence type="ECO:0000256" key="4">
    <source>
        <dbReference type="ARBA" id="ARBA00022722"/>
    </source>
</evidence>
<evidence type="ECO:0000256" key="8">
    <source>
        <dbReference type="ARBA" id="ARBA00022918"/>
    </source>
</evidence>
<evidence type="ECO:0000256" key="6">
    <source>
        <dbReference type="ARBA" id="ARBA00022759"/>
    </source>
</evidence>
<dbReference type="GO" id="GO:0004190">
    <property type="term" value="F:aspartic-type endopeptidase activity"/>
    <property type="evidence" value="ECO:0007669"/>
    <property type="project" value="UniProtKB-KW"/>
</dbReference>
<dbReference type="InterPro" id="IPR043502">
    <property type="entry name" value="DNA/RNA_pol_sf"/>
</dbReference>
<dbReference type="AlphaFoldDB" id="A0A225VSZ7"/>
<keyword evidence="7" id="KW-0378">Hydrolase</keyword>
<keyword evidence="8 11" id="KW-0695">RNA-directed DNA polymerase</keyword>
<dbReference type="PANTHER" id="PTHR33064:SF37">
    <property type="entry name" value="RIBONUCLEASE H"/>
    <property type="match status" value="1"/>
</dbReference>
<keyword evidence="2" id="KW-0808">Transferase</keyword>
<dbReference type="GO" id="GO:0003964">
    <property type="term" value="F:RNA-directed DNA polymerase activity"/>
    <property type="evidence" value="ECO:0007669"/>
    <property type="project" value="UniProtKB-KW"/>
</dbReference>
<dbReference type="GO" id="GO:0006508">
    <property type="term" value="P:proteolysis"/>
    <property type="evidence" value="ECO:0007669"/>
    <property type="project" value="UniProtKB-KW"/>
</dbReference>
<keyword evidence="4" id="KW-0540">Nuclease</keyword>
<protein>
    <submittedName>
        <fullName evidence="11">Reverse transcriptase</fullName>
    </submittedName>
</protein>
<comment type="caution">
    <text evidence="11">The sequence shown here is derived from an EMBL/GenBank/DDBJ whole genome shotgun (WGS) entry which is preliminary data.</text>
</comment>
<dbReference type="InterPro" id="IPR043128">
    <property type="entry name" value="Rev_trsase/Diguanyl_cyclase"/>
</dbReference>
<feature type="domain" description="Reverse transcriptase RNase H-like" evidence="10">
    <location>
        <begin position="345"/>
        <end position="415"/>
    </location>
</feature>
<gene>
    <name evidence="11" type="ORF">PHMEG_00018866</name>
</gene>
<dbReference type="EMBL" id="NBNE01003107">
    <property type="protein sequence ID" value="OWZ08563.1"/>
    <property type="molecule type" value="Genomic_DNA"/>
</dbReference>
<evidence type="ECO:0000313" key="12">
    <source>
        <dbReference type="Proteomes" id="UP000198211"/>
    </source>
</evidence>
<organism evidence="11 12">
    <name type="scientific">Phytophthora megakarya</name>
    <dbReference type="NCBI Taxonomy" id="4795"/>
    <lineage>
        <taxon>Eukaryota</taxon>
        <taxon>Sar</taxon>
        <taxon>Stramenopiles</taxon>
        <taxon>Oomycota</taxon>
        <taxon>Peronosporomycetes</taxon>
        <taxon>Peronosporales</taxon>
        <taxon>Peronosporaceae</taxon>
        <taxon>Phytophthora</taxon>
    </lineage>
</organism>
<dbReference type="InterPro" id="IPR041373">
    <property type="entry name" value="RT_RNaseH"/>
</dbReference>
<evidence type="ECO:0000256" key="2">
    <source>
        <dbReference type="ARBA" id="ARBA00022679"/>
    </source>
</evidence>
<evidence type="ECO:0000256" key="7">
    <source>
        <dbReference type="ARBA" id="ARBA00022801"/>
    </source>
</evidence>
<dbReference type="GO" id="GO:0004519">
    <property type="term" value="F:endonuclease activity"/>
    <property type="evidence" value="ECO:0007669"/>
    <property type="project" value="UniProtKB-KW"/>
</dbReference>
<dbReference type="Pfam" id="PF17917">
    <property type="entry name" value="RT_RNaseH"/>
    <property type="match status" value="1"/>
</dbReference>
<keyword evidence="6" id="KW-0255">Endonuclease</keyword>
<keyword evidence="3" id="KW-0548">Nucleotidyltransferase</keyword>
<evidence type="ECO:0000259" key="10">
    <source>
        <dbReference type="Pfam" id="PF17917"/>
    </source>
</evidence>
<dbReference type="SUPFAM" id="SSF56672">
    <property type="entry name" value="DNA/RNA polymerases"/>
    <property type="match status" value="2"/>
</dbReference>
<name>A0A225VSZ7_9STRA</name>
<keyword evidence="1" id="KW-0645">Protease</keyword>
<evidence type="ECO:0000256" key="1">
    <source>
        <dbReference type="ARBA" id="ARBA00022670"/>
    </source>
</evidence>